<gene>
    <name evidence="2" type="ORF">K444DRAFT_221109</name>
</gene>
<feature type="compositionally biased region" description="Polar residues" evidence="1">
    <location>
        <begin position="341"/>
        <end position="358"/>
    </location>
</feature>
<keyword evidence="3" id="KW-1185">Reference proteome</keyword>
<sequence length="753" mass="82810">MLEEADADVLLLLDCCHSAAVPTTDCQQRTGGVVEVIAACGYETIAAEVDQHSFTKALTDILAMASKGLPFSIGELHSRVLSRLKCWTPQLSTDVEGNYIENAEGRLLYERQPRRTPIYSILCETRPRRSIVLGSLLDTSSSSSSDYNQETPSINSSSKTSPPLSDSDDECKSSTGTSFPTAEGCGDRDPQVLLAIRLDSDIFDLEAWIEWVRNAPPEAKGIRIEGTYDSFSTLVLLRMPVTIWNLLPENSAYSFVGFVTSGNKFLDVQHDAAVPPNLVQFGQVRPLAPSTHDSSDQGTPRLERHRSFKAAGDEGSQSYGMGPKALDQGLKGSFESPVKTSHLQATHVSSRPSTSARDNTPIPIVPLAATAEFSVKGRPITPDSDSGFEITMALVDQLSLTQNSGFSISPNIDHEPLNDSATIADAKAGVEVDSGLSTNFSDIEDSDTESIDSAVTNYRWENGRRYHGFKDGAYWAPNDDQQNESLDISHHKFLMLLDGKLHLAPLPKDIERALDVGTGTGIWAIDFANQYPDAIVHGTDLSPIQPDFVPSNCEFFIDDAEDEWTYPPNHLDFVHIRGLFGSISDWPALYKQAYRHLKPGGYIEHIEISIDVKSDDGTIKPDNPLVTLSDFFTTAGRITGQTFRISDYMKQDIQDAGFVGVVEKVYTAPIGGWSKDPKLKWLGTLTLLAFDAGLDGYALATLTRVMGWSPDAVYIFLTQVRAAAQNRRVHSFHYIKVVYAQKPFETKLAQRRQ</sequence>
<proteinExistence type="predicted"/>
<dbReference type="AlphaFoldDB" id="A0A2J6SNT5"/>
<protein>
    <submittedName>
        <fullName evidence="2">S-adenosyl-L-methionine-dependent methyltransferase</fullName>
    </submittedName>
</protein>
<accession>A0A2J6SNT5</accession>
<dbReference type="GeneID" id="36579226"/>
<dbReference type="OrthoDB" id="2013972at2759"/>
<dbReference type="InterPro" id="IPR029063">
    <property type="entry name" value="SAM-dependent_MTases_sf"/>
</dbReference>
<dbReference type="PANTHER" id="PTHR43591">
    <property type="entry name" value="METHYLTRANSFERASE"/>
    <property type="match status" value="1"/>
</dbReference>
<dbReference type="STRING" id="1095630.A0A2J6SNT5"/>
<dbReference type="RefSeq" id="XP_024729351.1">
    <property type="nucleotide sequence ID" value="XM_024871144.1"/>
</dbReference>
<dbReference type="Gene3D" id="3.40.50.150">
    <property type="entry name" value="Vaccinia Virus protein VP39"/>
    <property type="match status" value="1"/>
</dbReference>
<dbReference type="PANTHER" id="PTHR43591:SF10">
    <property type="entry name" value="ABC TRANSMEMBRANE TYPE-1 DOMAIN-CONTAINING PROTEIN-RELATED"/>
    <property type="match status" value="1"/>
</dbReference>
<dbReference type="EMBL" id="KZ613905">
    <property type="protein sequence ID" value="PMD52447.1"/>
    <property type="molecule type" value="Genomic_DNA"/>
</dbReference>
<dbReference type="Pfam" id="PF13489">
    <property type="entry name" value="Methyltransf_23"/>
    <property type="match status" value="1"/>
</dbReference>
<organism evidence="2 3">
    <name type="scientific">Hyaloscypha bicolor E</name>
    <dbReference type="NCBI Taxonomy" id="1095630"/>
    <lineage>
        <taxon>Eukaryota</taxon>
        <taxon>Fungi</taxon>
        <taxon>Dikarya</taxon>
        <taxon>Ascomycota</taxon>
        <taxon>Pezizomycotina</taxon>
        <taxon>Leotiomycetes</taxon>
        <taxon>Helotiales</taxon>
        <taxon>Hyaloscyphaceae</taxon>
        <taxon>Hyaloscypha</taxon>
        <taxon>Hyaloscypha bicolor</taxon>
    </lineage>
</organism>
<keyword evidence="2" id="KW-0808">Transferase</keyword>
<dbReference type="SUPFAM" id="SSF53335">
    <property type="entry name" value="S-adenosyl-L-methionine-dependent methyltransferases"/>
    <property type="match status" value="1"/>
</dbReference>
<dbReference type="GO" id="GO:0008168">
    <property type="term" value="F:methyltransferase activity"/>
    <property type="evidence" value="ECO:0007669"/>
    <property type="project" value="UniProtKB-KW"/>
</dbReference>
<dbReference type="CDD" id="cd02440">
    <property type="entry name" value="AdoMet_MTases"/>
    <property type="match status" value="1"/>
</dbReference>
<feature type="compositionally biased region" description="Low complexity" evidence="1">
    <location>
        <begin position="152"/>
        <end position="165"/>
    </location>
</feature>
<evidence type="ECO:0000313" key="3">
    <source>
        <dbReference type="Proteomes" id="UP000235371"/>
    </source>
</evidence>
<dbReference type="Proteomes" id="UP000235371">
    <property type="component" value="Unassembled WGS sequence"/>
</dbReference>
<keyword evidence="2" id="KW-0489">Methyltransferase</keyword>
<evidence type="ECO:0000256" key="1">
    <source>
        <dbReference type="SAM" id="MobiDB-lite"/>
    </source>
</evidence>
<dbReference type="InParanoid" id="A0A2J6SNT5"/>
<reference evidence="2 3" key="1">
    <citation type="submission" date="2016-04" db="EMBL/GenBank/DDBJ databases">
        <title>A degradative enzymes factory behind the ericoid mycorrhizal symbiosis.</title>
        <authorList>
            <consortium name="DOE Joint Genome Institute"/>
            <person name="Martino E."/>
            <person name="Morin E."/>
            <person name="Grelet G."/>
            <person name="Kuo A."/>
            <person name="Kohler A."/>
            <person name="Daghino S."/>
            <person name="Barry K."/>
            <person name="Choi C."/>
            <person name="Cichocki N."/>
            <person name="Clum A."/>
            <person name="Copeland A."/>
            <person name="Hainaut M."/>
            <person name="Haridas S."/>
            <person name="Labutti K."/>
            <person name="Lindquist E."/>
            <person name="Lipzen A."/>
            <person name="Khouja H.-R."/>
            <person name="Murat C."/>
            <person name="Ohm R."/>
            <person name="Olson A."/>
            <person name="Spatafora J."/>
            <person name="Veneault-Fourrey C."/>
            <person name="Henrissat B."/>
            <person name="Grigoriev I."/>
            <person name="Martin F."/>
            <person name="Perotto S."/>
        </authorList>
    </citation>
    <scope>NUCLEOTIDE SEQUENCE [LARGE SCALE GENOMIC DNA]</scope>
    <source>
        <strain evidence="2 3">E</strain>
    </source>
</reference>
<name>A0A2J6SNT5_9HELO</name>
<dbReference type="GO" id="GO:0032259">
    <property type="term" value="P:methylation"/>
    <property type="evidence" value="ECO:0007669"/>
    <property type="project" value="UniProtKB-KW"/>
</dbReference>
<evidence type="ECO:0000313" key="2">
    <source>
        <dbReference type="EMBL" id="PMD52447.1"/>
    </source>
</evidence>
<feature type="region of interest" description="Disordered" evidence="1">
    <location>
        <begin position="138"/>
        <end position="184"/>
    </location>
</feature>
<feature type="region of interest" description="Disordered" evidence="1">
    <location>
        <begin position="341"/>
        <end position="361"/>
    </location>
</feature>